<feature type="region of interest" description="Disordered" evidence="3">
    <location>
        <begin position="284"/>
        <end position="310"/>
    </location>
</feature>
<dbReference type="PRINTS" id="PR00092">
    <property type="entry name" value="TYROSINASE"/>
</dbReference>
<feature type="transmembrane region" description="Helical" evidence="4">
    <location>
        <begin position="32"/>
        <end position="54"/>
    </location>
</feature>
<feature type="transmembrane region" description="Helical" evidence="4">
    <location>
        <begin position="138"/>
        <end position="167"/>
    </location>
</feature>
<feature type="transmembrane region" description="Helical" evidence="4">
    <location>
        <begin position="179"/>
        <end position="200"/>
    </location>
</feature>
<dbReference type="PROSITE" id="PS00498">
    <property type="entry name" value="TYROSINASE_2"/>
    <property type="match status" value="1"/>
</dbReference>
<organism evidence="6 7">
    <name type="scientific">Rhizoctonia solani</name>
    <dbReference type="NCBI Taxonomy" id="456999"/>
    <lineage>
        <taxon>Eukaryota</taxon>
        <taxon>Fungi</taxon>
        <taxon>Dikarya</taxon>
        <taxon>Basidiomycota</taxon>
        <taxon>Agaricomycotina</taxon>
        <taxon>Agaricomycetes</taxon>
        <taxon>Cantharellales</taxon>
        <taxon>Ceratobasidiaceae</taxon>
        <taxon>Rhizoctonia</taxon>
    </lineage>
</organism>
<name>A0A8H3HML6_9AGAM</name>
<dbReference type="InterPro" id="IPR045339">
    <property type="entry name" value="DUF6534"/>
</dbReference>
<dbReference type="PANTHER" id="PTHR11474:SF126">
    <property type="entry name" value="TYROSINASE-LIKE PROTEIN TYR-1-RELATED"/>
    <property type="match status" value="1"/>
</dbReference>
<dbReference type="Pfam" id="PF20152">
    <property type="entry name" value="DUF6534"/>
    <property type="match status" value="1"/>
</dbReference>
<dbReference type="InterPro" id="IPR050316">
    <property type="entry name" value="Tyrosinase/Hemocyanin"/>
</dbReference>
<dbReference type="GO" id="GO:0046872">
    <property type="term" value="F:metal ion binding"/>
    <property type="evidence" value="ECO:0007669"/>
    <property type="project" value="UniProtKB-KW"/>
</dbReference>
<dbReference type="Pfam" id="PF00264">
    <property type="entry name" value="Tyrosinase"/>
    <property type="match status" value="1"/>
</dbReference>
<reference evidence="6" key="1">
    <citation type="submission" date="2021-01" db="EMBL/GenBank/DDBJ databases">
        <authorList>
            <person name="Kaushik A."/>
        </authorList>
    </citation>
    <scope>NUCLEOTIDE SEQUENCE</scope>
    <source>
        <strain evidence="6">AG5</strain>
    </source>
</reference>
<keyword evidence="1" id="KW-0479">Metal-binding</keyword>
<feature type="transmembrane region" description="Helical" evidence="4">
    <location>
        <begin position="249"/>
        <end position="268"/>
    </location>
</feature>
<evidence type="ECO:0000256" key="2">
    <source>
        <dbReference type="ARBA" id="ARBA00023008"/>
    </source>
</evidence>
<dbReference type="InterPro" id="IPR002227">
    <property type="entry name" value="Tyrosinase_Cu-bd"/>
</dbReference>
<dbReference type="Gene3D" id="1.10.1280.10">
    <property type="entry name" value="Di-copper center containing domain from catechol oxidase"/>
    <property type="match status" value="1"/>
</dbReference>
<dbReference type="InterPro" id="IPR008922">
    <property type="entry name" value="Di-copper_centre_dom_sf"/>
</dbReference>
<keyword evidence="4" id="KW-0472">Membrane</keyword>
<accession>A0A8H3HML6</accession>
<feature type="transmembrane region" description="Helical" evidence="4">
    <location>
        <begin position="107"/>
        <end position="126"/>
    </location>
</feature>
<keyword evidence="4" id="KW-1133">Transmembrane helix</keyword>
<evidence type="ECO:0000313" key="6">
    <source>
        <dbReference type="EMBL" id="CAE7108413.1"/>
    </source>
</evidence>
<feature type="transmembrane region" description="Helical" evidence="4">
    <location>
        <begin position="66"/>
        <end position="87"/>
    </location>
</feature>
<keyword evidence="4" id="KW-0812">Transmembrane</keyword>
<sequence>MPTYPGFLNSNYTPLSIELPYINDTTGMLGPWLMASILCLMMEGVLLCQMFNYTVNFPHDRLMIRLLVGVSVLFCTFKAGHMIYISWDFFIMHFGDYLSAAIPTASHKLTGLESSIIGAMIQAFFIHRTFVLSRNWIFLFLTIPTLLLGLAGALILTILVFDINLLIKNGVLLNAAANMMVSCVVICDVFITVFTCWYLLRAKTGFTATNNLITRLLYTAIQSALPPTICAILNLYWNSRAATTTWVNFFNSLMPFFYVCSMVFTLNARTSVSRAGTSGYSTGGNAYEMRTGSRHPTGAATRDPNETGTRPEVYISRQTHVDAISSSNGIRTFDAKDSNVYSPDQASVHKVVTLHEDDGDDDSSHRRVSAVRKEWRTFSKKEKAAYISAVNCLAKRPHSKSLKASYPRADLPAIKADSSFYDDMTYIHMDLTNQIHYTGFFLPWHRWYTNQHVTQLRKQCGYKGVMPYWDWSKDTASFNTSAMWDADPTSGLGGFGDPNNDYYVTNGGFKNMQVSYPIKHTIRRQYNPFPYLTWWWVPRPQEAAVVGMQKSFVDAAINGYEGDFMGFQNATEKAQAFHANVHMIMGGDLAGTCPTAAGTACQGGSTWTPNDPMFFLHHANIDRIWWLWQRKSPKNFFAFKGGSNMTYTDPAFPNGYPPWLSITDKMPTDNLFAQPTILSTMNTLSGDYCYVYA</sequence>
<dbReference type="PANTHER" id="PTHR11474">
    <property type="entry name" value="TYROSINASE FAMILY MEMBER"/>
    <property type="match status" value="1"/>
</dbReference>
<dbReference type="Proteomes" id="UP000663827">
    <property type="component" value="Unassembled WGS sequence"/>
</dbReference>
<evidence type="ECO:0000259" key="5">
    <source>
        <dbReference type="PROSITE" id="PS00498"/>
    </source>
</evidence>
<keyword evidence="2" id="KW-0186">Copper</keyword>
<dbReference type="EMBL" id="CAJNJQ010000916">
    <property type="protein sequence ID" value="CAE7108413.1"/>
    <property type="molecule type" value="Genomic_DNA"/>
</dbReference>
<comment type="caution">
    <text evidence="6">The sequence shown here is derived from an EMBL/GenBank/DDBJ whole genome shotgun (WGS) entry which is preliminary data.</text>
</comment>
<proteinExistence type="predicted"/>
<gene>
    <name evidence="6" type="ORF">RDB_LOCUS46215</name>
</gene>
<protein>
    <recommendedName>
        <fullName evidence="5">Tyrosinase copper-binding domain-containing protein</fullName>
    </recommendedName>
</protein>
<evidence type="ECO:0000256" key="3">
    <source>
        <dbReference type="SAM" id="MobiDB-lite"/>
    </source>
</evidence>
<dbReference type="AlphaFoldDB" id="A0A8H3HML6"/>
<evidence type="ECO:0000256" key="4">
    <source>
        <dbReference type="SAM" id="Phobius"/>
    </source>
</evidence>
<dbReference type="SUPFAM" id="SSF48056">
    <property type="entry name" value="Di-copper centre-containing domain"/>
    <property type="match status" value="1"/>
</dbReference>
<feature type="domain" description="Tyrosinase copper-binding" evidence="5">
    <location>
        <begin position="611"/>
        <end position="622"/>
    </location>
</feature>
<evidence type="ECO:0000313" key="7">
    <source>
        <dbReference type="Proteomes" id="UP000663827"/>
    </source>
</evidence>
<dbReference type="GO" id="GO:0016491">
    <property type="term" value="F:oxidoreductase activity"/>
    <property type="evidence" value="ECO:0007669"/>
    <property type="project" value="InterPro"/>
</dbReference>
<evidence type="ECO:0000256" key="1">
    <source>
        <dbReference type="ARBA" id="ARBA00022723"/>
    </source>
</evidence>